<dbReference type="EMBL" id="JACHHX010000005">
    <property type="protein sequence ID" value="MBB5015113.1"/>
    <property type="molecule type" value="Genomic_DNA"/>
</dbReference>
<protein>
    <recommendedName>
        <fullName evidence="3">Histone deacetylase</fullName>
    </recommendedName>
</protein>
<organism evidence="1 2">
    <name type="scientific">Rehaibacterium terrae</name>
    <dbReference type="NCBI Taxonomy" id="1341696"/>
    <lineage>
        <taxon>Bacteria</taxon>
        <taxon>Pseudomonadati</taxon>
        <taxon>Pseudomonadota</taxon>
        <taxon>Gammaproteobacteria</taxon>
        <taxon>Lysobacterales</taxon>
        <taxon>Lysobacteraceae</taxon>
        <taxon>Rehaibacterium</taxon>
    </lineage>
</organism>
<name>A0A7W7XZ53_9GAMM</name>
<sequence length="50" mass="5572">MKAFHCHHFVLPLPAGHRFPMAKYRRLYERVAADRAGRAGPGDGLDPGMP</sequence>
<comment type="caution">
    <text evidence="1">The sequence shown here is derived from an EMBL/GenBank/DDBJ whole genome shotgun (WGS) entry which is preliminary data.</text>
</comment>
<proteinExistence type="predicted"/>
<reference evidence="1 2" key="1">
    <citation type="submission" date="2020-08" db="EMBL/GenBank/DDBJ databases">
        <title>Genomic Encyclopedia of Type Strains, Phase IV (KMG-IV): sequencing the most valuable type-strain genomes for metagenomic binning, comparative biology and taxonomic classification.</title>
        <authorList>
            <person name="Goeker M."/>
        </authorList>
    </citation>
    <scope>NUCLEOTIDE SEQUENCE [LARGE SCALE GENOMIC DNA]</scope>
    <source>
        <strain evidence="1 2">DSM 25897</strain>
    </source>
</reference>
<evidence type="ECO:0000313" key="2">
    <source>
        <dbReference type="Proteomes" id="UP000519004"/>
    </source>
</evidence>
<gene>
    <name evidence="1" type="ORF">HNQ58_000994</name>
</gene>
<dbReference type="RefSeq" id="WP_221301151.1">
    <property type="nucleotide sequence ID" value="NZ_JACHHX010000005.1"/>
</dbReference>
<evidence type="ECO:0000313" key="1">
    <source>
        <dbReference type="EMBL" id="MBB5015113.1"/>
    </source>
</evidence>
<keyword evidence="2" id="KW-1185">Reference proteome</keyword>
<dbReference type="Proteomes" id="UP000519004">
    <property type="component" value="Unassembled WGS sequence"/>
</dbReference>
<dbReference type="AlphaFoldDB" id="A0A7W7XZ53"/>
<accession>A0A7W7XZ53</accession>
<evidence type="ECO:0008006" key="3">
    <source>
        <dbReference type="Google" id="ProtNLM"/>
    </source>
</evidence>